<dbReference type="CDD" id="cd00200">
    <property type="entry name" value="WD40"/>
    <property type="match status" value="1"/>
</dbReference>
<dbReference type="InterPro" id="IPR000157">
    <property type="entry name" value="TIR_dom"/>
</dbReference>
<dbReference type="Gene3D" id="2.130.10.10">
    <property type="entry name" value="YVTN repeat-like/Quinoprotein amine dehydrogenase"/>
    <property type="match status" value="5"/>
</dbReference>
<keyword evidence="1 3" id="KW-0853">WD repeat</keyword>
<comment type="caution">
    <text evidence="6">The sequence shown here is derived from an EMBL/GenBank/DDBJ whole genome shotgun (WGS) entry which is preliminary data.</text>
</comment>
<dbReference type="PANTHER" id="PTHR19879:SF9">
    <property type="entry name" value="TRANSCRIPTION INITIATION FACTOR TFIID SUBUNIT 5"/>
    <property type="match status" value="1"/>
</dbReference>
<keyword evidence="4" id="KW-1133">Transmembrane helix</keyword>
<keyword evidence="4" id="KW-0472">Membrane</keyword>
<dbReference type="AlphaFoldDB" id="A0A552E4Z3"/>
<dbReference type="Gene3D" id="3.40.50.10140">
    <property type="entry name" value="Toll/interleukin-1 receptor homology (TIR) domain"/>
    <property type="match status" value="1"/>
</dbReference>
<dbReference type="InterPro" id="IPR035897">
    <property type="entry name" value="Toll_tir_struct_dom_sf"/>
</dbReference>
<dbReference type="SMART" id="SM00320">
    <property type="entry name" value="WD40"/>
    <property type="match status" value="12"/>
</dbReference>
<dbReference type="SUPFAM" id="SSF50998">
    <property type="entry name" value="Quinoprotein alcohol dehydrogenase-like"/>
    <property type="match status" value="1"/>
</dbReference>
<dbReference type="PROSITE" id="PS50104">
    <property type="entry name" value="TIR"/>
    <property type="match status" value="1"/>
</dbReference>
<feature type="repeat" description="WD" evidence="3">
    <location>
        <begin position="895"/>
        <end position="936"/>
    </location>
</feature>
<accession>A0A552E4Z3</accession>
<dbReference type="PROSITE" id="PS50294">
    <property type="entry name" value="WD_REPEATS_REGION"/>
    <property type="match status" value="3"/>
</dbReference>
<evidence type="ECO:0000313" key="7">
    <source>
        <dbReference type="Proteomes" id="UP000320551"/>
    </source>
</evidence>
<dbReference type="InterPro" id="IPR019775">
    <property type="entry name" value="WD40_repeat_CS"/>
</dbReference>
<reference evidence="6 7" key="1">
    <citation type="submission" date="2019-01" db="EMBL/GenBank/DDBJ databases">
        <title>Coherence of Microcystis species and biogeography revealed through population genomics.</title>
        <authorList>
            <person name="Perez-Carrascal O.M."/>
            <person name="Terrat Y."/>
            <person name="Giani A."/>
            <person name="Fortin N."/>
            <person name="Tromas N."/>
            <person name="Shapiro B.J."/>
        </authorList>
    </citation>
    <scope>NUCLEOTIDE SEQUENCE [LARGE SCALE GENOMIC DNA]</scope>
    <source>
        <strain evidence="6">Ma_QC_B_20070730_S2</strain>
    </source>
</reference>
<feature type="repeat" description="WD" evidence="3">
    <location>
        <begin position="362"/>
        <end position="403"/>
    </location>
</feature>
<dbReference type="SUPFAM" id="SSF69322">
    <property type="entry name" value="Tricorn protease domain 2"/>
    <property type="match status" value="1"/>
</dbReference>
<dbReference type="InterPro" id="IPR015943">
    <property type="entry name" value="WD40/YVTN_repeat-like_dom_sf"/>
</dbReference>
<dbReference type="PROSITE" id="PS50082">
    <property type="entry name" value="WD_REPEATS_2"/>
    <property type="match status" value="5"/>
</dbReference>
<feature type="repeat" description="WD" evidence="3">
    <location>
        <begin position="504"/>
        <end position="545"/>
    </location>
</feature>
<evidence type="ECO:0000256" key="3">
    <source>
        <dbReference type="PROSITE-ProRule" id="PRU00221"/>
    </source>
</evidence>
<dbReference type="Pfam" id="PF13676">
    <property type="entry name" value="TIR_2"/>
    <property type="match status" value="1"/>
</dbReference>
<feature type="repeat" description="WD" evidence="3">
    <location>
        <begin position="711"/>
        <end position="752"/>
    </location>
</feature>
<dbReference type="EMBL" id="SFBK01000048">
    <property type="protein sequence ID" value="TRU29461.1"/>
    <property type="molecule type" value="Genomic_DNA"/>
</dbReference>
<protein>
    <submittedName>
        <fullName evidence="6">TIR domain-containing protein</fullName>
    </submittedName>
</protein>
<dbReference type="GO" id="GO:0007165">
    <property type="term" value="P:signal transduction"/>
    <property type="evidence" value="ECO:0007669"/>
    <property type="project" value="InterPro"/>
</dbReference>
<keyword evidence="2" id="KW-0677">Repeat</keyword>
<name>A0A552E4Z3_MICAE</name>
<feature type="domain" description="TIR" evidence="5">
    <location>
        <begin position="1"/>
        <end position="139"/>
    </location>
</feature>
<evidence type="ECO:0000256" key="2">
    <source>
        <dbReference type="ARBA" id="ARBA00022737"/>
    </source>
</evidence>
<dbReference type="InterPro" id="IPR001680">
    <property type="entry name" value="WD40_rpt"/>
</dbReference>
<sequence length="1047" mass="117374">MPYKAFISYSTAADGKFAPALQSALHNFAKPWYKLRSIRVFRDATSLAATPELWPSIEAALNESEYFLLLASPQAAQSYWVDREVKWWLENRSNKKMFIVLTDGVLLWDRITNDYDWEQTTALPNSLHNQFKNEPLYVDFRWIKKGENLSLRNSQFRSTVLGLAAPLYGKEKDELDGEDVRQRRRNVRFAWSAGFGLSIAIFLAVLGGREATLQQRMRYLTGQSELLRNQQTSLLAQSVLLATEAMKHRHTFESDQALYKSLSLLGPNPITKRTYKDLKDIVLSPHGKYLALIPFEGYVEIQDTISGKTTNSLINLYPNGSPIPAIRQISFSANEKYIATLSSLGISTFVWELPTGREVFRTPVNRGAITVAALSADGNYLATGHTDGKTYIWEVSSGHEVLSFSHSDSPTIIKFSPDGKYLAVTSSQGIYYGSPSKQVVSLWNVSEGREIAKLKHNSPITQFTFSPNSKYIATTSRVGQEQEEKERIGIVKIWYTEIGREMSHIEQENEINTMTFSPRSTYLLTGSPDGTARFWSIESGEEQLSTNHGSNVDLVDFFMLENYTHFITAGNDGVVRFWGLYSPVQELLRLLELDSPKNIIALTQSADRKYLVTISHSLEADASVPPDQFKRYVRVWTFESIQENLRLEHENIVIDTYFSPDGKYLVTFDTQVPASKLIPKTESNDSSIEYTDLGSGSVSVWEVSTRRRITHLKHSASLMSIDYDPTGKYIATASVDGFVRVFDALSGEEMAKLKHDGWIFKVTFSPDGRYVSTSSGSPKLLEGKQANGAVTIWEWQSGRKIGHLQANYLISDLAFSSDGQLLATGGYDGTVHILRAADGKEVLELHQEDPVWTLVFSPDGRYLATGGGGSRSKDSPLQKGTTILWDVKNGHETVLEKHQSWVLTVAFSPDGKYVASMDQNGTVGIWATASIRKISSMKHDEFVAEATVTFSPDSQYLATAFGKQAQVWEVTTGREVARREHALGNLWDVTFSPDGKYLATASTDTTAGLWLWHPEDLINEACDRLPRNLDNYHSVCTKSSNQYPKDF</sequence>
<proteinExistence type="predicted"/>
<evidence type="ECO:0000256" key="4">
    <source>
        <dbReference type="SAM" id="Phobius"/>
    </source>
</evidence>
<dbReference type="Pfam" id="PF07676">
    <property type="entry name" value="PD40"/>
    <property type="match status" value="1"/>
</dbReference>
<dbReference type="PANTHER" id="PTHR19879">
    <property type="entry name" value="TRANSCRIPTION INITIATION FACTOR TFIID"/>
    <property type="match status" value="1"/>
</dbReference>
<dbReference type="InterPro" id="IPR011047">
    <property type="entry name" value="Quinoprotein_ADH-like_sf"/>
</dbReference>
<feature type="transmembrane region" description="Helical" evidence="4">
    <location>
        <begin position="189"/>
        <end position="208"/>
    </location>
</feature>
<dbReference type="Pfam" id="PF00400">
    <property type="entry name" value="WD40"/>
    <property type="match status" value="9"/>
</dbReference>
<dbReference type="Proteomes" id="UP000320551">
    <property type="component" value="Unassembled WGS sequence"/>
</dbReference>
<gene>
    <name evidence="6" type="ORF">EWV80_04115</name>
</gene>
<feature type="repeat" description="WD" evidence="3">
    <location>
        <begin position="989"/>
        <end position="1010"/>
    </location>
</feature>
<evidence type="ECO:0000259" key="5">
    <source>
        <dbReference type="PROSITE" id="PS50104"/>
    </source>
</evidence>
<keyword evidence="4" id="KW-0812">Transmembrane</keyword>
<dbReference type="PROSITE" id="PS00678">
    <property type="entry name" value="WD_REPEATS_1"/>
    <property type="match status" value="1"/>
</dbReference>
<organism evidence="6 7">
    <name type="scientific">Microcystis aeruginosa Ma_QC_B_20070730_S2</name>
    <dbReference type="NCBI Taxonomy" id="2486256"/>
    <lineage>
        <taxon>Bacteria</taxon>
        <taxon>Bacillati</taxon>
        <taxon>Cyanobacteriota</taxon>
        <taxon>Cyanophyceae</taxon>
        <taxon>Oscillatoriophycideae</taxon>
        <taxon>Chroococcales</taxon>
        <taxon>Microcystaceae</taxon>
        <taxon>Microcystis</taxon>
    </lineage>
</organism>
<evidence type="ECO:0000256" key="1">
    <source>
        <dbReference type="ARBA" id="ARBA00022574"/>
    </source>
</evidence>
<dbReference type="InterPro" id="IPR011659">
    <property type="entry name" value="WD40"/>
</dbReference>
<evidence type="ECO:0000313" key="6">
    <source>
        <dbReference type="EMBL" id="TRU29461.1"/>
    </source>
</evidence>
<dbReference type="SUPFAM" id="SSF52200">
    <property type="entry name" value="Toll/Interleukin receptor TIR domain"/>
    <property type="match status" value="1"/>
</dbReference>